<dbReference type="eggNOG" id="ENOG502T4CT">
    <property type="taxonomic scope" value="Eukaryota"/>
</dbReference>
<evidence type="ECO:0000313" key="2">
    <source>
        <dbReference type="EMBL" id="EWG53123.1"/>
    </source>
</evidence>
<feature type="compositionally biased region" description="Basic and acidic residues" evidence="1">
    <location>
        <begin position="426"/>
        <end position="450"/>
    </location>
</feature>
<proteinExistence type="predicted"/>
<keyword evidence="3" id="KW-1185">Reference proteome</keyword>
<protein>
    <submittedName>
        <fullName evidence="2">Uncharacterized protein</fullName>
    </submittedName>
</protein>
<sequence>MTEPEVPDPPRVDARYAPIDYPKIGLPNGPVNIEGRDYLTKHLGTVILTLLHAKIEAADFERSECWDDMTDCQKPFGVEDFMAMLRYTSSMAITLTKKIWASKGGVPAEVEDMLAVPADKVPAIDLRCLRLWCVLNTKKKRQEFENPKNTDNDMIKLIEGLKHVVDPSWEVPGVGFKPTQARKLRKVTEGKDNSLDFIVPMIIHICIGMGKVKGKPFHVIHDSTSVGSTRDRISGMPHYCSMRLNARNRIVGDVDISKWRKAFEELREFDEVEKGIEVSDERLRDLMTDDKYTPLKITCKEDAVQMMGRAYLANQAIGVPDLREPLPPAKLQALDIWESKPIRDCSKHIGRPFSTAINTQPAGCCWMCKVVIRYKEPTGTTVLHDGLNRSASKKDFRDRNETPHSCAEVICSRYCIILEDDKKRRDTAEKMKKEEEKKKEKERREEERRRMAYQQSRARYSHVARR</sequence>
<feature type="region of interest" description="Disordered" evidence="1">
    <location>
        <begin position="426"/>
        <end position="466"/>
    </location>
</feature>
<name>W7MNT4_GIBM7</name>
<dbReference type="AlphaFoldDB" id="W7MNT4"/>
<dbReference type="EMBL" id="DS022258">
    <property type="protein sequence ID" value="EWG53123.1"/>
    <property type="molecule type" value="Genomic_DNA"/>
</dbReference>
<dbReference type="VEuPathDB" id="FungiDB:FVEG_11610"/>
<reference evidence="2 3" key="1">
    <citation type="journal article" date="2010" name="Nature">
        <title>Comparative genomics reveals mobile pathogenicity chromosomes in Fusarium.</title>
        <authorList>
            <person name="Ma L.J."/>
            <person name="van der Does H.C."/>
            <person name="Borkovich K.A."/>
            <person name="Coleman J.J."/>
            <person name="Daboussi M.J."/>
            <person name="Di Pietro A."/>
            <person name="Dufresne M."/>
            <person name="Freitag M."/>
            <person name="Grabherr M."/>
            <person name="Henrissat B."/>
            <person name="Houterman P.M."/>
            <person name="Kang S."/>
            <person name="Shim W.B."/>
            <person name="Woloshuk C."/>
            <person name="Xie X."/>
            <person name="Xu J.R."/>
            <person name="Antoniw J."/>
            <person name="Baker S.E."/>
            <person name="Bluhm B.H."/>
            <person name="Breakspear A."/>
            <person name="Brown D.W."/>
            <person name="Butchko R.A."/>
            <person name="Chapman S."/>
            <person name="Coulson R."/>
            <person name="Coutinho P.M."/>
            <person name="Danchin E.G."/>
            <person name="Diener A."/>
            <person name="Gale L.R."/>
            <person name="Gardiner D.M."/>
            <person name="Goff S."/>
            <person name="Hammond-Kosack K.E."/>
            <person name="Hilburn K."/>
            <person name="Hua-Van A."/>
            <person name="Jonkers W."/>
            <person name="Kazan K."/>
            <person name="Kodira C.D."/>
            <person name="Koehrsen M."/>
            <person name="Kumar L."/>
            <person name="Lee Y.H."/>
            <person name="Li L."/>
            <person name="Manners J.M."/>
            <person name="Miranda-Saavedra D."/>
            <person name="Mukherjee M."/>
            <person name="Park G."/>
            <person name="Park J."/>
            <person name="Park S.Y."/>
            <person name="Proctor R.H."/>
            <person name="Regev A."/>
            <person name="Ruiz-Roldan M.C."/>
            <person name="Sain D."/>
            <person name="Sakthikumar S."/>
            <person name="Sykes S."/>
            <person name="Schwartz D.C."/>
            <person name="Turgeon B.G."/>
            <person name="Wapinski I."/>
            <person name="Yoder O."/>
            <person name="Young S."/>
            <person name="Zeng Q."/>
            <person name="Zhou S."/>
            <person name="Galagan J."/>
            <person name="Cuomo C.A."/>
            <person name="Kistler H.C."/>
            <person name="Rep M."/>
        </authorList>
    </citation>
    <scope>NUCLEOTIDE SEQUENCE [LARGE SCALE GENOMIC DNA]</scope>
    <source>
        <strain evidence="3">M3125 / FGSC 7600</strain>
    </source>
</reference>
<dbReference type="RefSeq" id="XP_018759314.1">
    <property type="nucleotide sequence ID" value="XM_018900934.1"/>
</dbReference>
<gene>
    <name evidence="2" type="ORF">FVEG_11610</name>
</gene>
<evidence type="ECO:0000313" key="3">
    <source>
        <dbReference type="Proteomes" id="UP000009096"/>
    </source>
</evidence>
<dbReference type="GeneID" id="30069114"/>
<evidence type="ECO:0000256" key="1">
    <source>
        <dbReference type="SAM" id="MobiDB-lite"/>
    </source>
</evidence>
<dbReference type="KEGG" id="fvr:FVEG_11610"/>
<dbReference type="EMBL" id="CM000584">
    <property type="protein sequence ID" value="EWG53123.1"/>
    <property type="molecule type" value="Genomic_DNA"/>
</dbReference>
<dbReference type="Proteomes" id="UP000009096">
    <property type="component" value="Chromosome 7"/>
</dbReference>
<organism evidence="2 3">
    <name type="scientific">Gibberella moniliformis (strain M3125 / FGSC 7600)</name>
    <name type="common">Maize ear and stalk rot fungus</name>
    <name type="synonym">Fusarium verticillioides</name>
    <dbReference type="NCBI Taxonomy" id="334819"/>
    <lineage>
        <taxon>Eukaryota</taxon>
        <taxon>Fungi</taxon>
        <taxon>Dikarya</taxon>
        <taxon>Ascomycota</taxon>
        <taxon>Pezizomycotina</taxon>
        <taxon>Sordariomycetes</taxon>
        <taxon>Hypocreomycetidae</taxon>
        <taxon>Hypocreales</taxon>
        <taxon>Nectriaceae</taxon>
        <taxon>Fusarium</taxon>
        <taxon>Fusarium fujikuroi species complex</taxon>
    </lineage>
</organism>
<accession>W7MNT4</accession>
<dbReference type="OrthoDB" id="5075557at2759"/>